<dbReference type="OrthoDB" id="1924574at2759"/>
<dbReference type="PANTHER" id="PTHR31234">
    <property type="entry name" value="LATE EMBRYOGENESIS ABUNDANT (LEA) HYDROXYPROLINE-RICH GLYCOPROTEIN FAMILY"/>
    <property type="match status" value="1"/>
</dbReference>
<dbReference type="Gramene" id="KCW59717">
    <property type="protein sequence ID" value="KCW59717"/>
    <property type="gene ID" value="EUGRSUZ_H02472"/>
</dbReference>
<dbReference type="PANTHER" id="PTHR31234:SF42">
    <property type="entry name" value="LATE EMBRYOGENESIS ABUNDANT (LEA) HYDROXYPROLINE-RICH GLYCOPROTEIN FAMILY"/>
    <property type="match status" value="1"/>
</dbReference>
<dbReference type="AlphaFoldDB" id="A0A059B0E9"/>
<dbReference type="GO" id="GO:0016020">
    <property type="term" value="C:membrane"/>
    <property type="evidence" value="ECO:0007669"/>
    <property type="project" value="UniProtKB-SubCell"/>
</dbReference>
<dbReference type="KEGG" id="egr:104414124"/>
<evidence type="ECO:0000256" key="4">
    <source>
        <dbReference type="SAM" id="Phobius"/>
    </source>
</evidence>
<proteinExistence type="predicted"/>
<dbReference type="EMBL" id="KK198760">
    <property type="protein sequence ID" value="KCW59717.1"/>
    <property type="molecule type" value="Genomic_DNA"/>
</dbReference>
<protein>
    <recommendedName>
        <fullName evidence="6">Late embryogenesis abundant protein LEA-2 subgroup domain-containing protein</fullName>
    </recommendedName>
</protein>
<feature type="region of interest" description="Disordered" evidence="3">
    <location>
        <begin position="1"/>
        <end position="149"/>
    </location>
</feature>
<evidence type="ECO:0008006" key="6">
    <source>
        <dbReference type="Google" id="ProtNLM"/>
    </source>
</evidence>
<reference evidence="5" key="1">
    <citation type="submission" date="2013-07" db="EMBL/GenBank/DDBJ databases">
        <title>The genome of Eucalyptus grandis.</title>
        <authorList>
            <person name="Schmutz J."/>
            <person name="Hayes R."/>
            <person name="Myburg A."/>
            <person name="Tuskan G."/>
            <person name="Grattapaglia D."/>
            <person name="Rokhsar D.S."/>
        </authorList>
    </citation>
    <scope>NUCLEOTIDE SEQUENCE</scope>
    <source>
        <tissue evidence="5">Leaf extractions</tissue>
    </source>
</reference>
<name>A0A059B0E9_EUCGR</name>
<dbReference type="FunCoup" id="A0A059B0E9">
    <property type="interactions" value="751"/>
</dbReference>
<evidence type="ECO:0000313" key="5">
    <source>
        <dbReference type="EMBL" id="KCW59717.1"/>
    </source>
</evidence>
<keyword evidence="4" id="KW-0812">Transmembrane</keyword>
<keyword evidence="4" id="KW-1133">Transmembrane helix</keyword>
<accession>A0A059B0E9</accession>
<dbReference type="InterPro" id="IPR044839">
    <property type="entry name" value="NDR1-like"/>
</dbReference>
<feature type="transmembrane region" description="Helical" evidence="4">
    <location>
        <begin position="159"/>
        <end position="189"/>
    </location>
</feature>
<evidence type="ECO:0000256" key="1">
    <source>
        <dbReference type="ARBA" id="ARBA00004370"/>
    </source>
</evidence>
<dbReference type="GO" id="GO:0098542">
    <property type="term" value="P:defense response to other organism"/>
    <property type="evidence" value="ECO:0007669"/>
    <property type="project" value="InterPro"/>
</dbReference>
<feature type="compositionally biased region" description="Pro residues" evidence="3">
    <location>
        <begin position="74"/>
        <end position="84"/>
    </location>
</feature>
<keyword evidence="2 4" id="KW-0472">Membrane</keyword>
<evidence type="ECO:0000256" key="3">
    <source>
        <dbReference type="SAM" id="MobiDB-lite"/>
    </source>
</evidence>
<gene>
    <name evidence="5" type="ORF">EUGRSUZ_H02472</name>
</gene>
<feature type="compositionally biased region" description="Pro residues" evidence="3">
    <location>
        <begin position="100"/>
        <end position="112"/>
    </location>
</feature>
<sequence>MSYPRREDSNPYFRPRQPGSPPPDQHVEPLSPEAPFARQPAQPREQSRPPLQRDPTRHPPYPLHPRHQGLSQPPSSPAPQPPPPQREKPRRKVRVDETPQPAPSPPSSPVPPDEPHHPLQARGPPASSPPLPDPRQQPPEGQHGQPTNLMFPRARKTKFLTWCLAAFCAIFWVVIIIGGLIVLIIYLVFRPHLPKFEISSATLNAAYLDMDTLLNADMTLLANFTNANRKVRNDFSYVILDLYYGGNPIATQYINPFSTTRLESRLESVHMVSSQVRLPSRDNEKLKKQLENNALLGFQLRGVVRVKSKFGSFLRYSYWLYTHCTITVTGPPTGVLKQSHCQTKR</sequence>
<dbReference type="eggNOG" id="ENOG502RXZI">
    <property type="taxonomic scope" value="Eukaryota"/>
</dbReference>
<organism evidence="5">
    <name type="scientific">Eucalyptus grandis</name>
    <name type="common">Flooded gum</name>
    <dbReference type="NCBI Taxonomy" id="71139"/>
    <lineage>
        <taxon>Eukaryota</taxon>
        <taxon>Viridiplantae</taxon>
        <taxon>Streptophyta</taxon>
        <taxon>Embryophyta</taxon>
        <taxon>Tracheophyta</taxon>
        <taxon>Spermatophyta</taxon>
        <taxon>Magnoliopsida</taxon>
        <taxon>eudicotyledons</taxon>
        <taxon>Gunneridae</taxon>
        <taxon>Pentapetalae</taxon>
        <taxon>rosids</taxon>
        <taxon>malvids</taxon>
        <taxon>Myrtales</taxon>
        <taxon>Myrtaceae</taxon>
        <taxon>Myrtoideae</taxon>
        <taxon>Eucalypteae</taxon>
        <taxon>Eucalyptus</taxon>
    </lineage>
</organism>
<dbReference type="OMA" id="GHCQIEL"/>
<feature type="compositionally biased region" description="Pro residues" evidence="3">
    <location>
        <begin position="126"/>
        <end position="137"/>
    </location>
</feature>
<evidence type="ECO:0000256" key="2">
    <source>
        <dbReference type="ARBA" id="ARBA00023136"/>
    </source>
</evidence>
<dbReference type="InParanoid" id="A0A059B0E9"/>
<comment type="subcellular location">
    <subcellularLocation>
        <location evidence="1">Membrane</location>
    </subcellularLocation>
</comment>